<dbReference type="AlphaFoldDB" id="A0A7I4B6Z1"/>
<protein>
    <submittedName>
        <fullName evidence="1">Uncharacterized protein</fullName>
    </submittedName>
</protein>
<dbReference type="Gramene" id="Pp3c16_12860V3.1">
    <property type="protein sequence ID" value="Pp3c16_12860V3.1"/>
    <property type="gene ID" value="Pp3c16_12860"/>
</dbReference>
<reference evidence="1 2" key="2">
    <citation type="journal article" date="2018" name="Plant J.">
        <title>The Physcomitrella patens chromosome-scale assembly reveals moss genome structure and evolution.</title>
        <authorList>
            <person name="Lang D."/>
            <person name="Ullrich K.K."/>
            <person name="Murat F."/>
            <person name="Fuchs J."/>
            <person name="Jenkins J."/>
            <person name="Haas F.B."/>
            <person name="Piednoel M."/>
            <person name="Gundlach H."/>
            <person name="Van Bel M."/>
            <person name="Meyberg R."/>
            <person name="Vives C."/>
            <person name="Morata J."/>
            <person name="Symeonidi A."/>
            <person name="Hiss M."/>
            <person name="Muchero W."/>
            <person name="Kamisugi Y."/>
            <person name="Saleh O."/>
            <person name="Blanc G."/>
            <person name="Decker E.L."/>
            <person name="van Gessel N."/>
            <person name="Grimwood J."/>
            <person name="Hayes R.D."/>
            <person name="Graham S.W."/>
            <person name="Gunter L.E."/>
            <person name="McDaniel S.F."/>
            <person name="Hoernstein S.N.W."/>
            <person name="Larsson A."/>
            <person name="Li F.W."/>
            <person name="Perroud P.F."/>
            <person name="Phillips J."/>
            <person name="Ranjan P."/>
            <person name="Rokshar D.S."/>
            <person name="Rothfels C.J."/>
            <person name="Schneider L."/>
            <person name="Shu S."/>
            <person name="Stevenson D.W."/>
            <person name="Thummler F."/>
            <person name="Tillich M."/>
            <person name="Villarreal Aguilar J.C."/>
            <person name="Widiez T."/>
            <person name="Wong G.K."/>
            <person name="Wymore A."/>
            <person name="Zhang Y."/>
            <person name="Zimmer A.D."/>
            <person name="Quatrano R.S."/>
            <person name="Mayer K.F.X."/>
            <person name="Goodstein D."/>
            <person name="Casacuberta J.M."/>
            <person name="Vandepoele K."/>
            <person name="Reski R."/>
            <person name="Cuming A.C."/>
            <person name="Tuskan G.A."/>
            <person name="Maumus F."/>
            <person name="Salse J."/>
            <person name="Schmutz J."/>
            <person name="Rensing S.A."/>
        </authorList>
    </citation>
    <scope>NUCLEOTIDE SEQUENCE [LARGE SCALE GENOMIC DNA]</scope>
    <source>
        <strain evidence="1 2">cv. Gransden 2004</strain>
    </source>
</reference>
<proteinExistence type="predicted"/>
<dbReference type="EnsemblPlants" id="Pp3c16_12860V3.1">
    <property type="protein sequence ID" value="Pp3c16_12860V3.1"/>
    <property type="gene ID" value="Pp3c16_12860"/>
</dbReference>
<organism evidence="1 2">
    <name type="scientific">Physcomitrium patens</name>
    <name type="common">Spreading-leaved earth moss</name>
    <name type="synonym">Physcomitrella patens</name>
    <dbReference type="NCBI Taxonomy" id="3218"/>
    <lineage>
        <taxon>Eukaryota</taxon>
        <taxon>Viridiplantae</taxon>
        <taxon>Streptophyta</taxon>
        <taxon>Embryophyta</taxon>
        <taxon>Bryophyta</taxon>
        <taxon>Bryophytina</taxon>
        <taxon>Bryopsida</taxon>
        <taxon>Funariidae</taxon>
        <taxon>Funariales</taxon>
        <taxon>Funariaceae</taxon>
        <taxon>Physcomitrium</taxon>
    </lineage>
</organism>
<evidence type="ECO:0000313" key="2">
    <source>
        <dbReference type="Proteomes" id="UP000006727"/>
    </source>
</evidence>
<name>A0A7I4B6Z1_PHYPA</name>
<dbReference type="InParanoid" id="A0A7I4B6Z1"/>
<evidence type="ECO:0000313" key="1">
    <source>
        <dbReference type="EnsemblPlants" id="Pp3c16_12860V3.1"/>
    </source>
</evidence>
<reference evidence="1" key="3">
    <citation type="submission" date="2020-12" db="UniProtKB">
        <authorList>
            <consortium name="EnsemblPlants"/>
        </authorList>
    </citation>
    <scope>IDENTIFICATION</scope>
</reference>
<sequence>MQPPATDHPCQPRSLAAAATVSQVGSTQLRAIGVSRTREAWHNPRRQESMTVRGVSDVQTLRRSGAKRSIYIGELEWKSRVEEEEYQVARGLLFQRTRPGGCFLPFKSDFELNGAGHRNCLATSGLPLLASAAV</sequence>
<dbReference type="EMBL" id="ABEU02000016">
    <property type="status" value="NOT_ANNOTATED_CDS"/>
    <property type="molecule type" value="Genomic_DNA"/>
</dbReference>
<accession>A0A7I4B6Z1</accession>
<dbReference type="Proteomes" id="UP000006727">
    <property type="component" value="Chromosome 16"/>
</dbReference>
<reference evidence="1 2" key="1">
    <citation type="journal article" date="2008" name="Science">
        <title>The Physcomitrella genome reveals evolutionary insights into the conquest of land by plants.</title>
        <authorList>
            <person name="Rensing S."/>
            <person name="Lang D."/>
            <person name="Zimmer A."/>
            <person name="Terry A."/>
            <person name="Salamov A."/>
            <person name="Shapiro H."/>
            <person name="Nishiyama T."/>
            <person name="Perroud P.-F."/>
            <person name="Lindquist E."/>
            <person name="Kamisugi Y."/>
            <person name="Tanahashi T."/>
            <person name="Sakakibara K."/>
            <person name="Fujita T."/>
            <person name="Oishi K."/>
            <person name="Shin-I T."/>
            <person name="Kuroki Y."/>
            <person name="Toyoda A."/>
            <person name="Suzuki Y."/>
            <person name="Hashimoto A."/>
            <person name="Yamaguchi K."/>
            <person name="Sugano A."/>
            <person name="Kohara Y."/>
            <person name="Fujiyama A."/>
            <person name="Anterola A."/>
            <person name="Aoki S."/>
            <person name="Ashton N."/>
            <person name="Barbazuk W.B."/>
            <person name="Barker E."/>
            <person name="Bennetzen J."/>
            <person name="Bezanilla M."/>
            <person name="Blankenship R."/>
            <person name="Cho S.H."/>
            <person name="Dutcher S."/>
            <person name="Estelle M."/>
            <person name="Fawcett J.A."/>
            <person name="Gundlach H."/>
            <person name="Hanada K."/>
            <person name="Heyl A."/>
            <person name="Hicks K.A."/>
            <person name="Hugh J."/>
            <person name="Lohr M."/>
            <person name="Mayer K."/>
            <person name="Melkozernov A."/>
            <person name="Murata T."/>
            <person name="Nelson D."/>
            <person name="Pils B."/>
            <person name="Prigge M."/>
            <person name="Reiss B."/>
            <person name="Renner T."/>
            <person name="Rombauts S."/>
            <person name="Rushton P."/>
            <person name="Sanderfoot A."/>
            <person name="Schween G."/>
            <person name="Shiu S.-H."/>
            <person name="Stueber K."/>
            <person name="Theodoulou F.L."/>
            <person name="Tu H."/>
            <person name="Van de Peer Y."/>
            <person name="Verrier P.J."/>
            <person name="Waters E."/>
            <person name="Wood A."/>
            <person name="Yang L."/>
            <person name="Cove D."/>
            <person name="Cuming A."/>
            <person name="Hasebe M."/>
            <person name="Lucas S."/>
            <person name="Mishler D.B."/>
            <person name="Reski R."/>
            <person name="Grigoriev I."/>
            <person name="Quatrano R.S."/>
            <person name="Boore J.L."/>
        </authorList>
    </citation>
    <scope>NUCLEOTIDE SEQUENCE [LARGE SCALE GENOMIC DNA]</scope>
    <source>
        <strain evidence="1 2">cv. Gransden 2004</strain>
    </source>
</reference>
<keyword evidence="2" id="KW-1185">Reference proteome</keyword>